<accession>A0A545AZ11</accession>
<dbReference type="RefSeq" id="WP_142703091.1">
    <property type="nucleotide sequence ID" value="NZ_VIRS01000002.1"/>
</dbReference>
<keyword evidence="4" id="KW-1185">Reference proteome</keyword>
<feature type="region of interest" description="Disordered" evidence="1">
    <location>
        <begin position="136"/>
        <end position="156"/>
    </location>
</feature>
<organism evidence="3 4">
    <name type="scientific">Cryptosporangium phraense</name>
    <dbReference type="NCBI Taxonomy" id="2593070"/>
    <lineage>
        <taxon>Bacteria</taxon>
        <taxon>Bacillati</taxon>
        <taxon>Actinomycetota</taxon>
        <taxon>Actinomycetes</taxon>
        <taxon>Cryptosporangiales</taxon>
        <taxon>Cryptosporangiaceae</taxon>
        <taxon>Cryptosporangium</taxon>
    </lineage>
</organism>
<feature type="signal peptide" evidence="2">
    <location>
        <begin position="1"/>
        <end position="32"/>
    </location>
</feature>
<proteinExistence type="predicted"/>
<evidence type="ECO:0008006" key="5">
    <source>
        <dbReference type="Google" id="ProtNLM"/>
    </source>
</evidence>
<gene>
    <name evidence="3" type="ORF">FL583_04105</name>
</gene>
<sequence length="195" mass="21511">MRNRQRICSGLAVATAAASATATVAVAVPAQAAAPERGAQTEVTFDRTVVAQLARWGVSVRAVDADQRGGRGDDLRVTFRVDRMARPGVIEHRGSLVLDSPRRPDVVLTRPTVDLDRHTVSFGLGRDRVTLLSVTDRTQERDRRGPDRDRADRTDRDVSLRLTREGEQTLDRAFGTTWFWTGQPIGTAEVHLSSR</sequence>
<protein>
    <recommendedName>
        <fullName evidence="5">Htaa domain-containing protein</fullName>
    </recommendedName>
</protein>
<evidence type="ECO:0000256" key="1">
    <source>
        <dbReference type="SAM" id="MobiDB-lite"/>
    </source>
</evidence>
<comment type="caution">
    <text evidence="3">The sequence shown here is derived from an EMBL/GenBank/DDBJ whole genome shotgun (WGS) entry which is preliminary data.</text>
</comment>
<dbReference type="InParanoid" id="A0A545AZ11"/>
<dbReference type="AlphaFoldDB" id="A0A545AZ11"/>
<evidence type="ECO:0000313" key="4">
    <source>
        <dbReference type="Proteomes" id="UP000317982"/>
    </source>
</evidence>
<feature type="compositionally biased region" description="Basic and acidic residues" evidence="1">
    <location>
        <begin position="137"/>
        <end position="156"/>
    </location>
</feature>
<reference evidence="3 4" key="1">
    <citation type="submission" date="2019-07" db="EMBL/GenBank/DDBJ databases">
        <title>Cryptosporangium phraense sp. nov., isolated from plant litter.</title>
        <authorList>
            <person name="Suriyachadkun C."/>
        </authorList>
    </citation>
    <scope>NUCLEOTIDE SEQUENCE [LARGE SCALE GENOMIC DNA]</scope>
    <source>
        <strain evidence="3 4">A-T 5661</strain>
    </source>
</reference>
<dbReference type="EMBL" id="VIRS01000002">
    <property type="protein sequence ID" value="TQS46572.1"/>
    <property type="molecule type" value="Genomic_DNA"/>
</dbReference>
<evidence type="ECO:0000313" key="3">
    <source>
        <dbReference type="EMBL" id="TQS46572.1"/>
    </source>
</evidence>
<dbReference type="Proteomes" id="UP000317982">
    <property type="component" value="Unassembled WGS sequence"/>
</dbReference>
<dbReference type="OrthoDB" id="9845137at2"/>
<feature type="chain" id="PRO_5022156562" description="Htaa domain-containing protein" evidence="2">
    <location>
        <begin position="33"/>
        <end position="195"/>
    </location>
</feature>
<name>A0A545AZ11_9ACTN</name>
<evidence type="ECO:0000256" key="2">
    <source>
        <dbReference type="SAM" id="SignalP"/>
    </source>
</evidence>
<keyword evidence="2" id="KW-0732">Signal</keyword>